<keyword evidence="2" id="KW-1185">Reference proteome</keyword>
<dbReference type="AlphaFoldDB" id="A0A847R1G4"/>
<gene>
    <name evidence="1" type="ORF">HGG82_08055</name>
</gene>
<comment type="caution">
    <text evidence="1">The sequence shown here is derived from an EMBL/GenBank/DDBJ whole genome shotgun (WGS) entry which is preliminary data.</text>
</comment>
<evidence type="ECO:0000313" key="2">
    <source>
        <dbReference type="Proteomes" id="UP000586067"/>
    </source>
</evidence>
<dbReference type="EMBL" id="JABAEK010000006">
    <property type="protein sequence ID" value="NLQ17581.1"/>
    <property type="molecule type" value="Genomic_DNA"/>
</dbReference>
<name>A0A847R1G4_9GAMM</name>
<sequence>MTFYCVWSPLFTIDKLESQPTFKTDRVESDTYVIGEIGAQVGFPLCVWELDMLSAMTNYAVRGQLNRFLLTEKGVMADVVGQYLTQSWTCNQAAIALAEKLDLLRGVAGLFTGHSGYELAVKGIRRMNGVEVEHA</sequence>
<reference evidence="1 2" key="1">
    <citation type="submission" date="2020-04" db="EMBL/GenBank/DDBJ databases">
        <title>Marinomonas sp. M1K-6 isolated from the deep seawater of the Mariana Trench.</title>
        <authorList>
            <person name="Li Y."/>
        </authorList>
    </citation>
    <scope>NUCLEOTIDE SEQUENCE [LARGE SCALE GENOMIC DNA]</scope>
    <source>
        <strain evidence="1 2">M1K-6</strain>
    </source>
</reference>
<accession>A0A847R1G4</accession>
<evidence type="ECO:0000313" key="1">
    <source>
        <dbReference type="EMBL" id="NLQ17581.1"/>
    </source>
</evidence>
<dbReference type="Proteomes" id="UP000586067">
    <property type="component" value="Unassembled WGS sequence"/>
</dbReference>
<proteinExistence type="predicted"/>
<dbReference type="RefSeq" id="WP_168824557.1">
    <property type="nucleotide sequence ID" value="NZ_CP073013.1"/>
</dbReference>
<organism evidence="1 2">
    <name type="scientific">Marinomonas profundi</name>
    <dbReference type="NCBI Taxonomy" id="2726122"/>
    <lineage>
        <taxon>Bacteria</taxon>
        <taxon>Pseudomonadati</taxon>
        <taxon>Pseudomonadota</taxon>
        <taxon>Gammaproteobacteria</taxon>
        <taxon>Oceanospirillales</taxon>
        <taxon>Oceanospirillaceae</taxon>
        <taxon>Marinomonas</taxon>
    </lineage>
</organism>
<protein>
    <submittedName>
        <fullName evidence="1">Uncharacterized protein</fullName>
    </submittedName>
</protein>